<dbReference type="GeneID" id="25906282"/>
<dbReference type="AlphaFoldDB" id="A0A0L0FYK3"/>
<evidence type="ECO:0000313" key="1">
    <source>
        <dbReference type="EMBL" id="KNC81927.1"/>
    </source>
</evidence>
<protein>
    <submittedName>
        <fullName evidence="1">Uncharacterized protein</fullName>
    </submittedName>
</protein>
<dbReference type="RefSeq" id="XP_014155829.1">
    <property type="nucleotide sequence ID" value="XM_014300354.1"/>
</dbReference>
<proteinExistence type="predicted"/>
<dbReference type="Proteomes" id="UP000054560">
    <property type="component" value="Unassembled WGS sequence"/>
</dbReference>
<gene>
    <name evidence="1" type="ORF">SARC_05778</name>
</gene>
<sequence>MKPDCVIVYCPRDGMSYRAQVLQRMSDSLRVRLVGAPSEPFVVSYTGESNDSGFVLKTQTKGQPFEIVRCGYCNSGKSDDKLVLRVCPTCKMAKHQSCEERANNALRMPAFEECLSCFIGNSDDSEG</sequence>
<name>A0A0L0FYK3_9EUKA</name>
<dbReference type="EMBL" id="KQ241979">
    <property type="protein sequence ID" value="KNC81927.1"/>
    <property type="molecule type" value="Genomic_DNA"/>
</dbReference>
<evidence type="ECO:0000313" key="2">
    <source>
        <dbReference type="Proteomes" id="UP000054560"/>
    </source>
</evidence>
<accession>A0A0L0FYK3</accession>
<reference evidence="1 2" key="1">
    <citation type="submission" date="2011-02" db="EMBL/GenBank/DDBJ databases">
        <title>The Genome Sequence of Sphaeroforma arctica JP610.</title>
        <authorList>
            <consortium name="The Broad Institute Genome Sequencing Platform"/>
            <person name="Russ C."/>
            <person name="Cuomo C."/>
            <person name="Young S.K."/>
            <person name="Zeng Q."/>
            <person name="Gargeya S."/>
            <person name="Alvarado L."/>
            <person name="Berlin A."/>
            <person name="Chapman S.B."/>
            <person name="Chen Z."/>
            <person name="Freedman E."/>
            <person name="Gellesch M."/>
            <person name="Goldberg J."/>
            <person name="Griggs A."/>
            <person name="Gujja S."/>
            <person name="Heilman E."/>
            <person name="Heiman D."/>
            <person name="Howarth C."/>
            <person name="Mehta T."/>
            <person name="Neiman D."/>
            <person name="Pearson M."/>
            <person name="Roberts A."/>
            <person name="Saif S."/>
            <person name="Shea T."/>
            <person name="Shenoy N."/>
            <person name="Sisk P."/>
            <person name="Stolte C."/>
            <person name="Sykes S."/>
            <person name="White J."/>
            <person name="Yandava C."/>
            <person name="Burger G."/>
            <person name="Gray M.W."/>
            <person name="Holland P.W.H."/>
            <person name="King N."/>
            <person name="Lang F.B.F."/>
            <person name="Roger A.J."/>
            <person name="Ruiz-Trillo I."/>
            <person name="Haas B."/>
            <person name="Nusbaum C."/>
            <person name="Birren B."/>
        </authorList>
    </citation>
    <scope>NUCLEOTIDE SEQUENCE [LARGE SCALE GENOMIC DNA]</scope>
    <source>
        <strain evidence="1 2">JP610</strain>
    </source>
</reference>
<organism evidence="1 2">
    <name type="scientific">Sphaeroforma arctica JP610</name>
    <dbReference type="NCBI Taxonomy" id="667725"/>
    <lineage>
        <taxon>Eukaryota</taxon>
        <taxon>Ichthyosporea</taxon>
        <taxon>Ichthyophonida</taxon>
        <taxon>Sphaeroforma</taxon>
    </lineage>
</organism>
<keyword evidence="2" id="KW-1185">Reference proteome</keyword>